<evidence type="ECO:0000256" key="3">
    <source>
        <dbReference type="ARBA" id="ARBA00023122"/>
    </source>
</evidence>
<dbReference type="AlphaFoldDB" id="A0A0G3I2W2"/>
<dbReference type="PANTHER" id="PTHR22777">
    <property type="entry name" value="HEMOLYSIN-RELATED"/>
    <property type="match status" value="1"/>
</dbReference>
<keyword evidence="7" id="KW-1185">Reference proteome</keyword>
<dbReference type="InterPro" id="IPR046342">
    <property type="entry name" value="CBS_dom_sf"/>
</dbReference>
<proteinExistence type="inferred from homology"/>
<evidence type="ECO:0000259" key="5">
    <source>
        <dbReference type="PROSITE" id="PS51371"/>
    </source>
</evidence>
<evidence type="ECO:0000256" key="1">
    <source>
        <dbReference type="ARBA" id="ARBA00006446"/>
    </source>
</evidence>
<dbReference type="PANTHER" id="PTHR22777:SF27">
    <property type="entry name" value="MAGNESIUM AND COBALT EFFLUX PROTEIN CORC"/>
    <property type="match status" value="1"/>
</dbReference>
<dbReference type="STRING" id="1277257.G293_03005"/>
<dbReference type="Pfam" id="PF03471">
    <property type="entry name" value="CorC_HlyC"/>
    <property type="match status" value="1"/>
</dbReference>
<dbReference type="RefSeq" id="WP_047264242.1">
    <property type="nucleotide sequence ID" value="NZ_CP004021.1"/>
</dbReference>
<dbReference type="SUPFAM" id="SSF54631">
    <property type="entry name" value="CBS-domain pair"/>
    <property type="match status" value="1"/>
</dbReference>
<dbReference type="PROSITE" id="PS51371">
    <property type="entry name" value="CBS"/>
    <property type="match status" value="2"/>
</dbReference>
<evidence type="ECO:0000256" key="2">
    <source>
        <dbReference type="ARBA" id="ARBA00022737"/>
    </source>
</evidence>
<dbReference type="InterPro" id="IPR000644">
    <property type="entry name" value="CBS_dom"/>
</dbReference>
<evidence type="ECO:0000256" key="4">
    <source>
        <dbReference type="PROSITE-ProRule" id="PRU00703"/>
    </source>
</evidence>
<dbReference type="GO" id="GO:0005886">
    <property type="term" value="C:plasma membrane"/>
    <property type="evidence" value="ECO:0007669"/>
    <property type="project" value="TreeGrafter"/>
</dbReference>
<dbReference type="InterPro" id="IPR016169">
    <property type="entry name" value="FAD-bd_PCMH_sub2"/>
</dbReference>
<dbReference type="Pfam" id="PF00571">
    <property type="entry name" value="CBS"/>
    <property type="match status" value="1"/>
</dbReference>
<dbReference type="CDD" id="cd04590">
    <property type="entry name" value="CBS_pair_CorC_HlyC_assoc"/>
    <property type="match status" value="1"/>
</dbReference>
<keyword evidence="2" id="KW-0677">Repeat</keyword>
<dbReference type="SMART" id="SM01091">
    <property type="entry name" value="CorC_HlyC"/>
    <property type="match status" value="1"/>
</dbReference>
<dbReference type="SUPFAM" id="SSF56176">
    <property type="entry name" value="FAD-binding/transporter-associated domain-like"/>
    <property type="match status" value="1"/>
</dbReference>
<feature type="domain" description="CBS" evidence="5">
    <location>
        <begin position="163"/>
        <end position="224"/>
    </location>
</feature>
<name>A0A0G3I2W2_LIBAF</name>
<dbReference type="PATRIC" id="fig|1277257.4.peg.645"/>
<comment type="similarity">
    <text evidence="1">Belongs to the UPF0053 family. Hemolysin C subfamily.</text>
</comment>
<protein>
    <submittedName>
        <fullName evidence="6">Hemolysin protein</fullName>
    </submittedName>
</protein>
<evidence type="ECO:0000313" key="6">
    <source>
        <dbReference type="EMBL" id="AKK20229.1"/>
    </source>
</evidence>
<keyword evidence="3 4" id="KW-0129">CBS domain</keyword>
<reference evidence="6 7" key="1">
    <citation type="journal article" date="2015" name="Genome Announc.">
        <title>Complete Genome Sequence of 'Candidatus Liberibacter africanus,' a Bacterium Associated with Citrus Huanglongbing.</title>
        <authorList>
            <person name="Lin H."/>
            <person name="Pietersen G."/>
            <person name="Han C."/>
            <person name="Read D.A."/>
            <person name="Lou B."/>
            <person name="Gupta G."/>
            <person name="Civerolo E.L."/>
        </authorList>
    </citation>
    <scope>NUCLEOTIDE SEQUENCE [LARGE SCALE GENOMIC DNA]</scope>
    <source>
        <strain evidence="6 7">PTSAPSY</strain>
    </source>
</reference>
<dbReference type="GO" id="GO:0050660">
    <property type="term" value="F:flavin adenine dinucleotide binding"/>
    <property type="evidence" value="ECO:0007669"/>
    <property type="project" value="InterPro"/>
</dbReference>
<dbReference type="InterPro" id="IPR036318">
    <property type="entry name" value="FAD-bd_PCMH-like_sf"/>
</dbReference>
<dbReference type="KEGG" id="lau:G293_03005"/>
<dbReference type="EMBL" id="CP004021">
    <property type="protein sequence ID" value="AKK20229.1"/>
    <property type="molecule type" value="Genomic_DNA"/>
</dbReference>
<gene>
    <name evidence="6" type="ORF">G293_03005</name>
</gene>
<feature type="domain" description="CBS" evidence="5">
    <location>
        <begin position="93"/>
        <end position="156"/>
    </location>
</feature>
<dbReference type="Gene3D" id="3.30.465.10">
    <property type="match status" value="1"/>
</dbReference>
<dbReference type="OrthoDB" id="9797674at2"/>
<sequence>MGDFKINSSECPKEKSGDIDLSDSVSRMSFIDFCKNCMVSLCKTLKKLMGLGCHRDIRSLWIDENLDSMFSETEKEIFNNVLRFREMRVGDIMVPRIAIDAVEDKATIREVMMWFEKYGRSWMLVYKNSLDNPRGMIHIRDLIPYVARIHNINWDTKLFESNLIKDILFIPSSMLVSELLRKIKESGIRIALVIDEHGGTDGLVSYGDIISSLIGYLTFDHQKSMVSAVSDNTFIVDARADLEELAKIIGADWDLLTKEQDVDSLGGLIFSVLDRIPAKGEVILEIPGFEIVVIEADVRCVRYVRIRRLLEN</sequence>
<dbReference type="InterPro" id="IPR044751">
    <property type="entry name" value="Ion_transp-like_CBS"/>
</dbReference>
<organism evidence="6 7">
    <name type="scientific">Candidatus Liberibacter africanus PTSAPSY</name>
    <dbReference type="NCBI Taxonomy" id="1277257"/>
    <lineage>
        <taxon>Bacteria</taxon>
        <taxon>Pseudomonadati</taxon>
        <taxon>Pseudomonadota</taxon>
        <taxon>Alphaproteobacteria</taxon>
        <taxon>Hyphomicrobiales</taxon>
        <taxon>Rhizobiaceae</taxon>
        <taxon>Liberibacter</taxon>
    </lineage>
</organism>
<dbReference type="Proteomes" id="UP000035503">
    <property type="component" value="Chromosome"/>
</dbReference>
<dbReference type="InterPro" id="IPR005170">
    <property type="entry name" value="Transptr-assoc_dom"/>
</dbReference>
<accession>A0A0G3I2W2</accession>
<dbReference type="Gene3D" id="3.10.580.10">
    <property type="entry name" value="CBS-domain"/>
    <property type="match status" value="1"/>
</dbReference>
<evidence type="ECO:0000313" key="7">
    <source>
        <dbReference type="Proteomes" id="UP000035503"/>
    </source>
</evidence>